<accession>A0A6G7GJL1</accession>
<sequence length="39" mass="4456">MEKRMKPGYPGYSKAYFDPNNSCEREARASNAITLTTTR</sequence>
<dbReference type="AlphaFoldDB" id="A0A6G7GJL1"/>
<evidence type="ECO:0000313" key="2">
    <source>
        <dbReference type="Proteomes" id="UP000501926"/>
    </source>
</evidence>
<evidence type="ECO:0000313" key="1">
    <source>
        <dbReference type="EMBL" id="QII09810.1"/>
    </source>
</evidence>
<protein>
    <submittedName>
        <fullName evidence="1">Uncharacterized protein</fullName>
    </submittedName>
</protein>
<dbReference type="EMBL" id="CP049055">
    <property type="protein sequence ID" value="QII09810.1"/>
    <property type="molecule type" value="Genomic_DNA"/>
</dbReference>
<gene>
    <name evidence="1" type="ORF">KsCSTR_04310</name>
</gene>
<reference evidence="1 2" key="1">
    <citation type="submission" date="2020-02" db="EMBL/GenBank/DDBJ databases">
        <title>Newly sequenced genome of strain CSTR1 showed variability in Candidatus Kuenenia stuttgartiensis genomes.</title>
        <authorList>
            <person name="Ding C."/>
            <person name="Adrian L."/>
        </authorList>
    </citation>
    <scope>NUCLEOTIDE SEQUENCE [LARGE SCALE GENOMIC DNA]</scope>
    <source>
        <strain evidence="1 2">CSTR1</strain>
    </source>
</reference>
<dbReference type="Proteomes" id="UP000501926">
    <property type="component" value="Chromosome"/>
</dbReference>
<organism evidence="1 2">
    <name type="scientific">Kuenenia stuttgartiensis</name>
    <dbReference type="NCBI Taxonomy" id="174633"/>
    <lineage>
        <taxon>Bacteria</taxon>
        <taxon>Pseudomonadati</taxon>
        <taxon>Planctomycetota</taxon>
        <taxon>Candidatus Brocadiia</taxon>
        <taxon>Candidatus Brocadiales</taxon>
        <taxon>Candidatus Brocadiaceae</taxon>
        <taxon>Candidatus Kuenenia</taxon>
    </lineage>
</organism>
<name>A0A6G7GJL1_KUEST</name>
<proteinExistence type="predicted"/>